<gene>
    <name evidence="2" type="ORF">ACFODO_11330</name>
    <name evidence="3" type="ORF">C9E89_012760</name>
</gene>
<reference evidence="2" key="4">
    <citation type="submission" date="2024-09" db="EMBL/GenBank/DDBJ databases">
        <authorList>
            <person name="Sun Q."/>
            <person name="Mori K."/>
        </authorList>
    </citation>
    <scope>NUCLEOTIDE SEQUENCE</scope>
    <source>
        <strain evidence="2">KCTC 62575</strain>
    </source>
</reference>
<dbReference type="Proteomes" id="UP000240957">
    <property type="component" value="Unassembled WGS sequence"/>
</dbReference>
<reference evidence="5" key="3">
    <citation type="journal article" date="2019" name="Int. J. Syst. Evol. Microbiol.">
        <title>The Global Catalogue of Microorganisms (GCM) 10K type strain sequencing project: providing services to taxonomists for standard genome sequencing and annotation.</title>
        <authorList>
            <consortium name="The Broad Institute Genomics Platform"/>
            <consortium name="The Broad Institute Genome Sequencing Center for Infectious Disease"/>
            <person name="Wu L."/>
            <person name="Ma J."/>
        </authorList>
    </citation>
    <scope>NUCLEOTIDE SEQUENCE [LARGE SCALE GENOMIC DNA]</scope>
    <source>
        <strain evidence="5">KCTC 62575</strain>
    </source>
</reference>
<dbReference type="Proteomes" id="UP001595455">
    <property type="component" value="Unassembled WGS sequence"/>
</dbReference>
<dbReference type="EMBL" id="JBHRSF010000040">
    <property type="protein sequence ID" value="MFC2995854.1"/>
    <property type="molecule type" value="Genomic_DNA"/>
</dbReference>
<dbReference type="RefSeq" id="WP_107008723.1">
    <property type="nucleotide sequence ID" value="NZ_JBHRSF010000040.1"/>
</dbReference>
<dbReference type="EMBL" id="PYIX02000021">
    <property type="protein sequence ID" value="RFC83126.1"/>
    <property type="molecule type" value="Genomic_DNA"/>
</dbReference>
<dbReference type="AlphaFoldDB" id="A0A371YNU0"/>
<protein>
    <submittedName>
        <fullName evidence="2">DUF6396 domain-containing protein</fullName>
    </submittedName>
    <submittedName>
        <fullName evidence="3">Sel1 repeat family protein</fullName>
    </submittedName>
</protein>
<organism evidence="3 4">
    <name type="scientific">Acinetobacter sichuanensis</name>
    <dbReference type="NCBI Taxonomy" id="2136183"/>
    <lineage>
        <taxon>Bacteria</taxon>
        <taxon>Pseudomonadati</taxon>
        <taxon>Pseudomonadota</taxon>
        <taxon>Gammaproteobacteria</taxon>
        <taxon>Moraxellales</taxon>
        <taxon>Moraxellaceae</taxon>
        <taxon>Acinetobacter</taxon>
    </lineage>
</organism>
<evidence type="ECO:0000313" key="2">
    <source>
        <dbReference type="EMBL" id="MFC2995854.1"/>
    </source>
</evidence>
<evidence type="ECO:0000313" key="5">
    <source>
        <dbReference type="Proteomes" id="UP001595455"/>
    </source>
</evidence>
<comment type="caution">
    <text evidence="3">The sequence shown here is derived from an EMBL/GenBank/DDBJ whole genome shotgun (WGS) entry which is preliminary data.</text>
</comment>
<proteinExistence type="predicted"/>
<evidence type="ECO:0000259" key="1">
    <source>
        <dbReference type="Pfam" id="PF19933"/>
    </source>
</evidence>
<reference evidence="2" key="1">
    <citation type="journal article" date="2014" name="Int. J. Syst. Evol. Microbiol.">
        <title>Complete genome of a new Firmicutes species belonging to the dominant human colonic microbiota ('Ruminococcus bicirculans') reveals two chromosomes and a selective capacity to utilize plant glucans.</title>
        <authorList>
            <consortium name="NISC Comparative Sequencing Program"/>
            <person name="Wegmann U."/>
            <person name="Louis P."/>
            <person name="Goesmann A."/>
            <person name="Henrissat B."/>
            <person name="Duncan S.H."/>
            <person name="Flint H.J."/>
        </authorList>
    </citation>
    <scope>NUCLEOTIDE SEQUENCE</scope>
    <source>
        <strain evidence="2">KCTC 62575</strain>
    </source>
</reference>
<accession>A0A371YNU0</accession>
<evidence type="ECO:0000313" key="3">
    <source>
        <dbReference type="EMBL" id="RFC83126.1"/>
    </source>
</evidence>
<sequence>MKKHSSFQCRAEIKPKIQAQIDQIYQYAYYQELKNQDSEDPKVWNEIARYYRIAAEYGDYRANERLQFLIKLEKISIDQMSQAEALKTLIDRLAQDLPARAKYLHYLSNTAPDPKYQLLPDAALLGDADAQQYFSGNLLGFQEDETITKRMKLFDQVRLCASKNGNWTATNGLEDETNSQILYADKENPALLAQSLAYKQLALKQGDTAMAITLADAFNLTKPETEQDQFDYKEKYLGVENDLERSQRYIKINEILNNAPYQGEEIVLSDLDEIVPLPPKKLPKWDGKLAIQRWYEDQTHEKPSEILIMKLAQEKGLAPKTGKPVVVLQSVKKSQ</sequence>
<dbReference type="InterPro" id="IPR045653">
    <property type="entry name" value="DUF6396"/>
</dbReference>
<dbReference type="OrthoDB" id="6555376at2"/>
<dbReference type="Pfam" id="PF19933">
    <property type="entry name" value="DUF6396"/>
    <property type="match status" value="1"/>
</dbReference>
<keyword evidence="5" id="KW-1185">Reference proteome</keyword>
<evidence type="ECO:0000313" key="4">
    <source>
        <dbReference type="Proteomes" id="UP000240957"/>
    </source>
</evidence>
<name>A0A371YNU0_9GAMM</name>
<reference evidence="3 4" key="2">
    <citation type="submission" date="2018-08" db="EMBL/GenBank/DDBJ databases">
        <title>The draft genome of Acinetobacter sichuanensis strain WCHAc060041.</title>
        <authorList>
            <person name="Qin J."/>
            <person name="Feng Y."/>
            <person name="Zong Z."/>
        </authorList>
    </citation>
    <scope>NUCLEOTIDE SEQUENCE [LARGE SCALE GENOMIC DNA]</scope>
    <source>
        <strain evidence="3 4">WCHAc060041</strain>
    </source>
</reference>
<feature type="domain" description="DUF6396" evidence="1">
    <location>
        <begin position="211"/>
        <end position="325"/>
    </location>
</feature>